<evidence type="ECO:0000313" key="5">
    <source>
        <dbReference type="Proteomes" id="UP001609176"/>
    </source>
</evidence>
<proteinExistence type="inferred from homology"/>
<dbReference type="InterPro" id="IPR010982">
    <property type="entry name" value="Lambda_DNA-bd_dom_sf"/>
</dbReference>
<keyword evidence="6" id="KW-1185">Reference proteome</keyword>
<name>A0ABW7KGA4_9NOCA</name>
<dbReference type="EMBL" id="JBIMSP010000006">
    <property type="protein sequence ID" value="MFH5241389.1"/>
    <property type="molecule type" value="Genomic_DNA"/>
</dbReference>
<dbReference type="InterPro" id="IPR001387">
    <property type="entry name" value="Cro/C1-type_HTH"/>
</dbReference>
<dbReference type="InterPro" id="IPR052345">
    <property type="entry name" value="Rad_response_metalloprotease"/>
</dbReference>
<dbReference type="PROSITE" id="PS50943">
    <property type="entry name" value="HTH_CROC1"/>
    <property type="match status" value="1"/>
</dbReference>
<dbReference type="EMBL" id="JBIMSN010000060">
    <property type="protein sequence ID" value="MFH5229753.1"/>
    <property type="molecule type" value="Genomic_DNA"/>
</dbReference>
<dbReference type="SUPFAM" id="SSF47413">
    <property type="entry name" value="lambda repressor-like DNA-binding domains"/>
    <property type="match status" value="1"/>
</dbReference>
<dbReference type="Gene3D" id="1.10.10.2910">
    <property type="match status" value="1"/>
</dbReference>
<evidence type="ECO:0000313" key="3">
    <source>
        <dbReference type="EMBL" id="MFH5229753.1"/>
    </source>
</evidence>
<dbReference type="PANTHER" id="PTHR43236">
    <property type="entry name" value="ANTITOXIN HIGA1"/>
    <property type="match status" value="1"/>
</dbReference>
<dbReference type="Proteomes" id="UP001609176">
    <property type="component" value="Unassembled WGS sequence"/>
</dbReference>
<dbReference type="Pfam" id="PF06114">
    <property type="entry name" value="Peptidase_M78"/>
    <property type="match status" value="1"/>
</dbReference>
<comment type="caution">
    <text evidence="4">The sequence shown here is derived from an EMBL/GenBank/DDBJ whole genome shotgun (WGS) entry which is preliminary data.</text>
</comment>
<dbReference type="InterPro" id="IPR010359">
    <property type="entry name" value="IrrE_HExxH"/>
</dbReference>
<reference evidence="5 6" key="1">
    <citation type="submission" date="2024-10" db="EMBL/GenBank/DDBJ databases">
        <authorList>
            <person name="Riesco R."/>
        </authorList>
    </citation>
    <scope>NUCLEOTIDE SEQUENCE [LARGE SCALE GENOMIC DNA]</scope>
    <source>
        <strain evidence="4 5">NCIMB 15448</strain>
        <strain evidence="3 6">NCIMB 15450</strain>
    </source>
</reference>
<comment type="similarity">
    <text evidence="1">Belongs to the short-chain fatty acyl-CoA assimilation regulator (ScfR) family.</text>
</comment>
<sequence>MARAPIDPAALAWAREVSHVELDDLARALNVKPSRVVEFESGSAQPTFRQLTLMAGKLDRPLGFFFAPPPAVPDIPETADFRGRANEDLPADLAKEMRRAEQHRDAMLDLGGLPARRVDVRSITWDTFAARATELRAQFGLTDAFVPPESSNNQVFSFWRGLLEDNGILVLQATKISLKAFRGLSLHHDDLPVVIVNGADSPAGRTFTLFHEVGHLINRTSGLCVLQQSVNEEALANNFAAAFLMPEKAVRASIVDAEDPGAVADSLARHFKVSTLAAAVRLRRLGVIEDDDLDGIRADSDERWEQARQAQSAKPGFVPPWRLRYRDLGPSYIGTVARALEDRRVDFVDATYLLNARLPMVEQILAEYYRTGGAE</sequence>
<evidence type="ECO:0000259" key="2">
    <source>
        <dbReference type="PROSITE" id="PS50943"/>
    </source>
</evidence>
<accession>A0ABW7KGA4</accession>
<evidence type="ECO:0000313" key="6">
    <source>
        <dbReference type="Proteomes" id="UP001609219"/>
    </source>
</evidence>
<feature type="domain" description="HTH cro/C1-type" evidence="2">
    <location>
        <begin position="22"/>
        <end position="65"/>
    </location>
</feature>
<gene>
    <name evidence="4" type="ORF">ACHIPV_05745</name>
    <name evidence="3" type="ORF">ACHIRB_14410</name>
</gene>
<dbReference type="RefSeq" id="WP_395123770.1">
    <property type="nucleotide sequence ID" value="NZ_JBIMSN010000060.1"/>
</dbReference>
<evidence type="ECO:0000313" key="4">
    <source>
        <dbReference type="EMBL" id="MFH5241389.1"/>
    </source>
</evidence>
<dbReference type="Proteomes" id="UP001609219">
    <property type="component" value="Unassembled WGS sequence"/>
</dbReference>
<dbReference type="PANTHER" id="PTHR43236:SF2">
    <property type="entry name" value="BLL0069 PROTEIN"/>
    <property type="match status" value="1"/>
</dbReference>
<protein>
    <submittedName>
        <fullName evidence="4">ImmA/IrrE family metallo-endopeptidase</fullName>
    </submittedName>
</protein>
<evidence type="ECO:0000256" key="1">
    <source>
        <dbReference type="ARBA" id="ARBA00007227"/>
    </source>
</evidence>
<dbReference type="CDD" id="cd00093">
    <property type="entry name" value="HTH_XRE"/>
    <property type="match status" value="1"/>
</dbReference>
<dbReference type="SMART" id="SM00530">
    <property type="entry name" value="HTH_XRE"/>
    <property type="match status" value="1"/>
</dbReference>
<organism evidence="4 5">
    <name type="scientific">Antrihabitans spumae</name>
    <dbReference type="NCBI Taxonomy" id="3373370"/>
    <lineage>
        <taxon>Bacteria</taxon>
        <taxon>Bacillati</taxon>
        <taxon>Actinomycetota</taxon>
        <taxon>Actinomycetes</taxon>
        <taxon>Mycobacteriales</taxon>
        <taxon>Nocardiaceae</taxon>
        <taxon>Antrihabitans</taxon>
    </lineage>
</organism>